<feature type="domain" description="Radical SAM core" evidence="7">
    <location>
        <begin position="29"/>
        <end position="165"/>
    </location>
</feature>
<proteinExistence type="predicted"/>
<dbReference type="Proteomes" id="UP000060487">
    <property type="component" value="Unassembled WGS sequence"/>
</dbReference>
<dbReference type="Pfam" id="PF04055">
    <property type="entry name" value="Radical_SAM"/>
    <property type="match status" value="1"/>
</dbReference>
<dbReference type="InterPro" id="IPR007197">
    <property type="entry name" value="rSAM"/>
</dbReference>
<evidence type="ECO:0000256" key="6">
    <source>
        <dbReference type="ARBA" id="ARBA00023014"/>
    </source>
</evidence>
<dbReference type="PANTHER" id="PTHR11228:SF7">
    <property type="entry name" value="PQQA PEPTIDE CYCLASE"/>
    <property type="match status" value="1"/>
</dbReference>
<feature type="domain" description="4Fe4S-binding SPASM" evidence="8">
    <location>
        <begin position="228"/>
        <end position="294"/>
    </location>
</feature>
<evidence type="ECO:0000256" key="4">
    <source>
        <dbReference type="ARBA" id="ARBA00022723"/>
    </source>
</evidence>
<dbReference type="InterPro" id="IPR023885">
    <property type="entry name" value="4Fe4S-binding_SPASM_dom"/>
</dbReference>
<evidence type="ECO:0000313" key="9">
    <source>
        <dbReference type="EMBL" id="KWT85312.1"/>
    </source>
</evidence>
<dbReference type="SUPFAM" id="SSF102114">
    <property type="entry name" value="Radical SAM enzymes"/>
    <property type="match status" value="1"/>
</dbReference>
<dbReference type="PANTHER" id="PTHR11228">
    <property type="entry name" value="RADICAL SAM DOMAIN PROTEIN"/>
    <property type="match status" value="1"/>
</dbReference>
<keyword evidence="4" id="KW-0479">Metal-binding</keyword>
<name>A0ABR5SF12_9BACT</name>
<dbReference type="Gene3D" id="3.20.20.70">
    <property type="entry name" value="Aldolase class I"/>
    <property type="match status" value="1"/>
</dbReference>
<keyword evidence="10" id="KW-1185">Reference proteome</keyword>
<keyword evidence="2" id="KW-0004">4Fe-4S</keyword>
<evidence type="ECO:0000256" key="5">
    <source>
        <dbReference type="ARBA" id="ARBA00023004"/>
    </source>
</evidence>
<reference evidence="9 10" key="1">
    <citation type="submission" date="2015-11" db="EMBL/GenBank/DDBJ databases">
        <authorList>
            <person name="Lin W."/>
        </authorList>
    </citation>
    <scope>NUCLEOTIDE SEQUENCE [LARGE SCALE GENOMIC DNA]</scope>
    <source>
        <strain evidence="9 10">HCH-1</strain>
    </source>
</reference>
<sequence length="305" mass="35230">MTYISDIDKVTRTAEAVDYPAVLLIDNYNACNLICSMCDHKNMKSHRPIQKMDIALYRKIIDETAIENPNARIWQIFFGDPFLLDDMPYRIQYAKDKGLTDVVLNTNGVLMTPERSLPLIEAGLDAMYVGIDAITKETYDKIRVGGNYEKTVKNVQSYRDLLIKHGNSRQKIFVQFVVSEYNANETEEFRRFWTNEGVAVKIRPKVSWAGLVDAPNLRDNKTVTRKPCYWLVRNINICADGEATLCSVDVHCKVKCGNVMEKTVKEVWNGVLKQYRAMHTENRYDELPDMCRDCSDWQSTYAEFF</sequence>
<dbReference type="EMBL" id="LNQR01000063">
    <property type="protein sequence ID" value="KWT85312.1"/>
    <property type="molecule type" value="Genomic_DNA"/>
</dbReference>
<dbReference type="InterPro" id="IPR013785">
    <property type="entry name" value="Aldolase_TIM"/>
</dbReference>
<dbReference type="InterPro" id="IPR050377">
    <property type="entry name" value="Radical_SAM_PqqE_MftC-like"/>
</dbReference>
<accession>A0ABR5SF12</accession>
<keyword evidence="3" id="KW-0949">S-adenosyl-L-methionine</keyword>
<keyword evidence="5" id="KW-0408">Iron</keyword>
<keyword evidence="6" id="KW-0411">Iron-sulfur</keyword>
<evidence type="ECO:0000259" key="7">
    <source>
        <dbReference type="Pfam" id="PF04055"/>
    </source>
</evidence>
<comment type="caution">
    <text evidence="9">The sequence shown here is derived from an EMBL/GenBank/DDBJ whole genome shotgun (WGS) entry which is preliminary data.</text>
</comment>
<evidence type="ECO:0000256" key="1">
    <source>
        <dbReference type="ARBA" id="ARBA00001966"/>
    </source>
</evidence>
<organism evidence="9 10">
    <name type="scientific">Candidatus Magnetominusculus xianensis</name>
    <dbReference type="NCBI Taxonomy" id="1748249"/>
    <lineage>
        <taxon>Bacteria</taxon>
        <taxon>Pseudomonadati</taxon>
        <taxon>Nitrospirota</taxon>
        <taxon>Nitrospiria</taxon>
        <taxon>Nitrospirales</taxon>
        <taxon>Nitrospiraceae</taxon>
        <taxon>Candidatus Magnetominusculus</taxon>
    </lineage>
</organism>
<dbReference type="InterPro" id="IPR034391">
    <property type="entry name" value="AdoMet-like_SPASM_containing"/>
</dbReference>
<dbReference type="Pfam" id="PF13186">
    <property type="entry name" value="SPASM"/>
    <property type="match status" value="1"/>
</dbReference>
<evidence type="ECO:0000256" key="2">
    <source>
        <dbReference type="ARBA" id="ARBA00022485"/>
    </source>
</evidence>
<protein>
    <submittedName>
        <fullName evidence="9">Radical SAM protein</fullName>
    </submittedName>
</protein>
<gene>
    <name evidence="9" type="ORF">ASN18_1769</name>
</gene>
<comment type="cofactor">
    <cofactor evidence="1">
        <name>[4Fe-4S] cluster</name>
        <dbReference type="ChEBI" id="CHEBI:49883"/>
    </cofactor>
</comment>
<dbReference type="SFLD" id="SFLDS00029">
    <property type="entry name" value="Radical_SAM"/>
    <property type="match status" value="1"/>
</dbReference>
<dbReference type="CDD" id="cd01335">
    <property type="entry name" value="Radical_SAM"/>
    <property type="match status" value="1"/>
</dbReference>
<dbReference type="RefSeq" id="WP_085052385.1">
    <property type="nucleotide sequence ID" value="NZ_LNQR01000063.1"/>
</dbReference>
<dbReference type="SFLD" id="SFLDG01067">
    <property type="entry name" value="SPASM/twitch_domain_containing"/>
    <property type="match status" value="1"/>
</dbReference>
<dbReference type="InterPro" id="IPR058240">
    <property type="entry name" value="rSAM_sf"/>
</dbReference>
<evidence type="ECO:0000256" key="3">
    <source>
        <dbReference type="ARBA" id="ARBA00022691"/>
    </source>
</evidence>
<dbReference type="CDD" id="cd21109">
    <property type="entry name" value="SPASM"/>
    <property type="match status" value="1"/>
</dbReference>
<evidence type="ECO:0000259" key="8">
    <source>
        <dbReference type="Pfam" id="PF13186"/>
    </source>
</evidence>
<evidence type="ECO:0000313" key="10">
    <source>
        <dbReference type="Proteomes" id="UP000060487"/>
    </source>
</evidence>
<dbReference type="SFLD" id="SFLDG01387">
    <property type="entry name" value="BtrN-like_SPASM_domain_contain"/>
    <property type="match status" value="1"/>
</dbReference>